<dbReference type="PRINTS" id="PR00059">
    <property type="entry name" value="RIBOSOMALL6"/>
</dbReference>
<sequence length="170" mass="18734">VPEGVKIEQDNSSLLINGPKGQLSVDLFEEIDLRVDKDSIGVSIKNNDRHSRAMHGTVRQLISNAIEGVNSGFSKHLEILGVGYNVKSQGNRLVFQLGFSHDIVLELPDGIEADAQKTKLEIKGIDKQLVGQVSAKIRSLRKPEPYKGKGIRYKDEYVRSKQGKTVGGIE</sequence>
<dbReference type="FunFam" id="3.90.930.12:FF:000001">
    <property type="entry name" value="50S ribosomal protein L6"/>
    <property type="match status" value="1"/>
</dbReference>
<name>A0A381Q189_9ZZZZ</name>
<protein>
    <recommendedName>
        <fullName evidence="4">Large ribosomal subunit protein uL6 alpha-beta domain-containing protein</fullName>
    </recommendedName>
</protein>
<evidence type="ECO:0000256" key="2">
    <source>
        <dbReference type="ARBA" id="ARBA00022980"/>
    </source>
</evidence>
<evidence type="ECO:0000259" key="4">
    <source>
        <dbReference type="Pfam" id="PF00347"/>
    </source>
</evidence>
<keyword evidence="2" id="KW-0689">Ribosomal protein</keyword>
<dbReference type="AlphaFoldDB" id="A0A381Q189"/>
<dbReference type="InterPro" id="IPR002358">
    <property type="entry name" value="Ribosomal_uL6_CS"/>
</dbReference>
<dbReference type="InterPro" id="IPR020040">
    <property type="entry name" value="Ribosomal_uL6_a/b-dom"/>
</dbReference>
<dbReference type="SUPFAM" id="SSF56053">
    <property type="entry name" value="Ribosomal protein L6"/>
    <property type="match status" value="2"/>
</dbReference>
<dbReference type="PIRSF" id="PIRSF002162">
    <property type="entry name" value="Ribosomal_L6"/>
    <property type="match status" value="1"/>
</dbReference>
<evidence type="ECO:0000256" key="3">
    <source>
        <dbReference type="ARBA" id="ARBA00023274"/>
    </source>
</evidence>
<keyword evidence="3" id="KW-0687">Ribonucleoprotein</keyword>
<feature type="domain" description="Large ribosomal subunit protein uL6 alpha-beta" evidence="4">
    <location>
        <begin position="1"/>
        <end position="72"/>
    </location>
</feature>
<dbReference type="Pfam" id="PF00347">
    <property type="entry name" value="Ribosomal_L6"/>
    <property type="match status" value="2"/>
</dbReference>
<proteinExistence type="inferred from homology"/>
<dbReference type="PROSITE" id="PS00525">
    <property type="entry name" value="RIBOSOMAL_L6_1"/>
    <property type="match status" value="1"/>
</dbReference>
<reference evidence="5" key="1">
    <citation type="submission" date="2018-05" db="EMBL/GenBank/DDBJ databases">
        <authorList>
            <person name="Lanie J.A."/>
            <person name="Ng W.-L."/>
            <person name="Kazmierczak K.M."/>
            <person name="Andrzejewski T.M."/>
            <person name="Davidsen T.M."/>
            <person name="Wayne K.J."/>
            <person name="Tettelin H."/>
            <person name="Glass J.I."/>
            <person name="Rusch D."/>
            <person name="Podicherti R."/>
            <person name="Tsui H.-C.T."/>
            <person name="Winkler M.E."/>
        </authorList>
    </citation>
    <scope>NUCLEOTIDE SEQUENCE</scope>
</reference>
<dbReference type="EMBL" id="UINC01001138">
    <property type="protein sequence ID" value="SUZ71957.1"/>
    <property type="molecule type" value="Genomic_DNA"/>
</dbReference>
<dbReference type="InterPro" id="IPR019906">
    <property type="entry name" value="Ribosomal_uL6_bac-type"/>
</dbReference>
<dbReference type="PANTHER" id="PTHR11655:SF14">
    <property type="entry name" value="LARGE RIBOSOMAL SUBUNIT PROTEIN UL6M"/>
    <property type="match status" value="1"/>
</dbReference>
<evidence type="ECO:0000313" key="5">
    <source>
        <dbReference type="EMBL" id="SUZ71957.1"/>
    </source>
</evidence>
<dbReference type="GO" id="GO:0003735">
    <property type="term" value="F:structural constituent of ribosome"/>
    <property type="evidence" value="ECO:0007669"/>
    <property type="project" value="InterPro"/>
</dbReference>
<evidence type="ECO:0000256" key="1">
    <source>
        <dbReference type="ARBA" id="ARBA00009356"/>
    </source>
</evidence>
<dbReference type="GO" id="GO:0019843">
    <property type="term" value="F:rRNA binding"/>
    <property type="evidence" value="ECO:0007669"/>
    <property type="project" value="InterPro"/>
</dbReference>
<feature type="domain" description="Large ribosomal subunit protein uL6 alpha-beta" evidence="4">
    <location>
        <begin position="81"/>
        <end position="153"/>
    </location>
</feature>
<dbReference type="GO" id="GO:0022625">
    <property type="term" value="C:cytosolic large ribosomal subunit"/>
    <property type="evidence" value="ECO:0007669"/>
    <property type="project" value="TreeGrafter"/>
</dbReference>
<dbReference type="InterPro" id="IPR036789">
    <property type="entry name" value="Ribosomal_uL6-like_a/b-dom_sf"/>
</dbReference>
<organism evidence="5">
    <name type="scientific">marine metagenome</name>
    <dbReference type="NCBI Taxonomy" id="408172"/>
    <lineage>
        <taxon>unclassified sequences</taxon>
        <taxon>metagenomes</taxon>
        <taxon>ecological metagenomes</taxon>
    </lineage>
</organism>
<accession>A0A381Q189</accession>
<dbReference type="GO" id="GO:0002181">
    <property type="term" value="P:cytoplasmic translation"/>
    <property type="evidence" value="ECO:0007669"/>
    <property type="project" value="TreeGrafter"/>
</dbReference>
<dbReference type="Gene3D" id="3.90.930.12">
    <property type="entry name" value="Ribosomal protein L6, alpha-beta domain"/>
    <property type="match status" value="2"/>
</dbReference>
<dbReference type="NCBIfam" id="TIGR03654">
    <property type="entry name" value="L6_bact"/>
    <property type="match status" value="1"/>
</dbReference>
<dbReference type="PANTHER" id="PTHR11655">
    <property type="entry name" value="60S/50S RIBOSOMAL PROTEIN L6/L9"/>
    <property type="match status" value="1"/>
</dbReference>
<feature type="non-terminal residue" evidence="5">
    <location>
        <position position="1"/>
    </location>
</feature>
<dbReference type="InterPro" id="IPR000702">
    <property type="entry name" value="Ribosomal_uL6-like"/>
</dbReference>
<gene>
    <name evidence="5" type="ORF">METZ01_LOCUS24811</name>
</gene>
<comment type="similarity">
    <text evidence="1">Belongs to the universal ribosomal protein uL6 family.</text>
</comment>